<dbReference type="InterPro" id="IPR050595">
    <property type="entry name" value="Bact_response_regulator"/>
</dbReference>
<dbReference type="SMART" id="SM00448">
    <property type="entry name" value="REC"/>
    <property type="match status" value="1"/>
</dbReference>
<dbReference type="PROSITE" id="PS50110">
    <property type="entry name" value="RESPONSE_REGULATORY"/>
    <property type="match status" value="1"/>
</dbReference>
<protein>
    <submittedName>
        <fullName evidence="4">Response regulator receiver domain-containing protein</fullName>
    </submittedName>
</protein>
<dbReference type="OrthoDB" id="5700660at2"/>
<dbReference type="InterPro" id="IPR011006">
    <property type="entry name" value="CheY-like_superfamily"/>
</dbReference>
<proteinExistence type="predicted"/>
<evidence type="ECO:0000256" key="2">
    <source>
        <dbReference type="PROSITE-ProRule" id="PRU00169"/>
    </source>
</evidence>
<name>A0A662Z9F3_9GAMM</name>
<evidence type="ECO:0000313" key="5">
    <source>
        <dbReference type="Proteomes" id="UP000243374"/>
    </source>
</evidence>
<organism evidence="4 5">
    <name type="scientific">Succinivibrio dextrinosolvens</name>
    <dbReference type="NCBI Taxonomy" id="83771"/>
    <lineage>
        <taxon>Bacteria</taxon>
        <taxon>Pseudomonadati</taxon>
        <taxon>Pseudomonadota</taxon>
        <taxon>Gammaproteobacteria</taxon>
        <taxon>Aeromonadales</taxon>
        <taxon>Succinivibrionaceae</taxon>
        <taxon>Succinivibrio</taxon>
    </lineage>
</organism>
<keyword evidence="1 2" id="KW-0597">Phosphoprotein</keyword>
<dbReference type="EMBL" id="FOSF01000027">
    <property type="protein sequence ID" value="SFK11945.1"/>
    <property type="molecule type" value="Genomic_DNA"/>
</dbReference>
<dbReference type="Proteomes" id="UP000243374">
    <property type="component" value="Unassembled WGS sequence"/>
</dbReference>
<dbReference type="CDD" id="cd00156">
    <property type="entry name" value="REC"/>
    <property type="match status" value="1"/>
</dbReference>
<dbReference type="Pfam" id="PF00072">
    <property type="entry name" value="Response_reg"/>
    <property type="match status" value="1"/>
</dbReference>
<keyword evidence="5" id="KW-1185">Reference proteome</keyword>
<dbReference type="PANTHER" id="PTHR44591">
    <property type="entry name" value="STRESS RESPONSE REGULATOR PROTEIN 1"/>
    <property type="match status" value="1"/>
</dbReference>
<dbReference type="InterPro" id="IPR001789">
    <property type="entry name" value="Sig_transdc_resp-reg_receiver"/>
</dbReference>
<dbReference type="Gene3D" id="3.40.50.2300">
    <property type="match status" value="1"/>
</dbReference>
<gene>
    <name evidence="4" type="ORF">SAMN04487865_102710</name>
</gene>
<dbReference type="GO" id="GO:0000160">
    <property type="term" value="P:phosphorelay signal transduction system"/>
    <property type="evidence" value="ECO:0007669"/>
    <property type="project" value="InterPro"/>
</dbReference>
<accession>A0A662Z9F3</accession>
<reference evidence="4 5" key="1">
    <citation type="submission" date="2016-10" db="EMBL/GenBank/DDBJ databases">
        <authorList>
            <person name="Varghese N."/>
            <person name="Submissions S."/>
        </authorList>
    </citation>
    <scope>NUCLEOTIDE SEQUENCE [LARGE SCALE GENOMIC DNA]</scope>
    <source>
        <strain evidence="4 5">22B</strain>
    </source>
</reference>
<evidence type="ECO:0000259" key="3">
    <source>
        <dbReference type="PROSITE" id="PS50110"/>
    </source>
</evidence>
<sequence length="106" mass="12204">MVRGWLNEDYDVVPVNSGAQALQYLAIHKPDLILLDYEMPILNGPQVLESIRSLENLRDIPVLFLTSVDEKKMVSRAISLKPDGYLLKSYNKNKLLEVIVRFFENK</sequence>
<feature type="modified residue" description="4-aspartylphosphate" evidence="2">
    <location>
        <position position="36"/>
    </location>
</feature>
<feature type="domain" description="Response regulatory" evidence="3">
    <location>
        <begin position="1"/>
        <end position="103"/>
    </location>
</feature>
<dbReference type="SUPFAM" id="SSF52172">
    <property type="entry name" value="CheY-like"/>
    <property type="match status" value="1"/>
</dbReference>
<evidence type="ECO:0000256" key="1">
    <source>
        <dbReference type="ARBA" id="ARBA00022553"/>
    </source>
</evidence>
<dbReference type="PANTHER" id="PTHR44591:SF23">
    <property type="entry name" value="CHEY SUBFAMILY"/>
    <property type="match status" value="1"/>
</dbReference>
<dbReference type="AlphaFoldDB" id="A0A662Z9F3"/>
<evidence type="ECO:0000313" key="4">
    <source>
        <dbReference type="EMBL" id="SFK11945.1"/>
    </source>
</evidence>